<organism evidence="1 2">
    <name type="scientific">Carnegiea gigantea</name>
    <dbReference type="NCBI Taxonomy" id="171969"/>
    <lineage>
        <taxon>Eukaryota</taxon>
        <taxon>Viridiplantae</taxon>
        <taxon>Streptophyta</taxon>
        <taxon>Embryophyta</taxon>
        <taxon>Tracheophyta</taxon>
        <taxon>Spermatophyta</taxon>
        <taxon>Magnoliopsida</taxon>
        <taxon>eudicotyledons</taxon>
        <taxon>Gunneridae</taxon>
        <taxon>Pentapetalae</taxon>
        <taxon>Caryophyllales</taxon>
        <taxon>Cactineae</taxon>
        <taxon>Cactaceae</taxon>
        <taxon>Cactoideae</taxon>
        <taxon>Echinocereeae</taxon>
        <taxon>Carnegiea</taxon>
    </lineage>
</organism>
<proteinExistence type="predicted"/>
<evidence type="ECO:0000313" key="2">
    <source>
        <dbReference type="Proteomes" id="UP001153076"/>
    </source>
</evidence>
<reference evidence="1" key="1">
    <citation type="submission" date="2022-04" db="EMBL/GenBank/DDBJ databases">
        <title>Carnegiea gigantea Genome sequencing and assembly v2.</title>
        <authorList>
            <person name="Copetti D."/>
            <person name="Sanderson M.J."/>
            <person name="Burquez A."/>
            <person name="Wojciechowski M.F."/>
        </authorList>
    </citation>
    <scope>NUCLEOTIDE SEQUENCE</scope>
    <source>
        <strain evidence="1">SGP5-SGP5p</strain>
        <tissue evidence="1">Aerial part</tissue>
    </source>
</reference>
<keyword evidence="2" id="KW-1185">Reference proteome</keyword>
<dbReference type="Proteomes" id="UP001153076">
    <property type="component" value="Unassembled WGS sequence"/>
</dbReference>
<comment type="caution">
    <text evidence="1">The sequence shown here is derived from an EMBL/GenBank/DDBJ whole genome shotgun (WGS) entry which is preliminary data.</text>
</comment>
<name>A0A9Q1K9X7_9CARY</name>
<gene>
    <name evidence="1" type="ORF">Cgig2_017177</name>
</gene>
<dbReference type="AlphaFoldDB" id="A0A9Q1K9X7"/>
<protein>
    <submittedName>
        <fullName evidence="1">Uncharacterized protein</fullName>
    </submittedName>
</protein>
<evidence type="ECO:0000313" key="1">
    <source>
        <dbReference type="EMBL" id="KAJ8439610.1"/>
    </source>
</evidence>
<sequence>MANLNATTEGEVSTFLAIWLVALSFLRVKNLVEIASHPAHLDKANKIVHSYYITGWLAKLFPCLSHHLDSDCLSDFHIRLVGSRLSLPQTTHVSREGIRLSLRATYLNTIEICWLSSNIKEIIAIVETVAQIKKIIDVDRVKFLSDQDLTFSSEIVHIKGELSNLPLKLQSIDLRSRRP</sequence>
<dbReference type="EMBL" id="JAKOGI010000215">
    <property type="protein sequence ID" value="KAJ8439610.1"/>
    <property type="molecule type" value="Genomic_DNA"/>
</dbReference>
<accession>A0A9Q1K9X7</accession>